<keyword evidence="2" id="KW-0507">mRNA processing</keyword>
<dbReference type="SUPFAM" id="SSF54928">
    <property type="entry name" value="RNA-binding domain, RBD"/>
    <property type="match status" value="1"/>
</dbReference>
<evidence type="ECO:0000256" key="2">
    <source>
        <dbReference type="ARBA" id="ARBA00022664"/>
    </source>
</evidence>
<dbReference type="PROSITE" id="PS50102">
    <property type="entry name" value="RRM"/>
    <property type="match status" value="1"/>
</dbReference>
<dbReference type="InterPro" id="IPR012677">
    <property type="entry name" value="Nucleotide-bd_a/b_plait_sf"/>
</dbReference>
<organism evidence="8 9">
    <name type="scientific">Thelohanellus kitauei</name>
    <name type="common">Myxosporean</name>
    <dbReference type="NCBI Taxonomy" id="669202"/>
    <lineage>
        <taxon>Eukaryota</taxon>
        <taxon>Metazoa</taxon>
        <taxon>Cnidaria</taxon>
        <taxon>Myxozoa</taxon>
        <taxon>Myxosporea</taxon>
        <taxon>Bivalvulida</taxon>
        <taxon>Platysporina</taxon>
        <taxon>Myxobolidae</taxon>
        <taxon>Thelohanellus</taxon>
    </lineage>
</organism>
<accession>A0A0C2MU69</accession>
<evidence type="ECO:0000313" key="9">
    <source>
        <dbReference type="Proteomes" id="UP000031668"/>
    </source>
</evidence>
<evidence type="ECO:0000256" key="3">
    <source>
        <dbReference type="ARBA" id="ARBA00022737"/>
    </source>
</evidence>
<dbReference type="InterPro" id="IPR000504">
    <property type="entry name" value="RRM_dom"/>
</dbReference>
<reference evidence="8 9" key="1">
    <citation type="journal article" date="2014" name="Genome Biol. Evol.">
        <title>The genome of the myxosporean Thelohanellus kitauei shows adaptations to nutrient acquisition within its fish host.</title>
        <authorList>
            <person name="Yang Y."/>
            <person name="Xiong J."/>
            <person name="Zhou Z."/>
            <person name="Huo F."/>
            <person name="Miao W."/>
            <person name="Ran C."/>
            <person name="Liu Y."/>
            <person name="Zhang J."/>
            <person name="Feng J."/>
            <person name="Wang M."/>
            <person name="Wang M."/>
            <person name="Wang L."/>
            <person name="Yao B."/>
        </authorList>
    </citation>
    <scope>NUCLEOTIDE SEQUENCE [LARGE SCALE GENOMIC DNA]</scope>
    <source>
        <strain evidence="8">Wuqing</strain>
    </source>
</reference>
<protein>
    <submittedName>
        <fullName evidence="8">Serine/arginine-rich splicing factor 9</fullName>
    </submittedName>
</protein>
<keyword evidence="5" id="KW-0539">Nucleus</keyword>
<gene>
    <name evidence="8" type="ORF">RF11_00354</name>
</gene>
<evidence type="ECO:0000256" key="5">
    <source>
        <dbReference type="ARBA" id="ARBA00023242"/>
    </source>
</evidence>
<comment type="caution">
    <text evidence="8">The sequence shown here is derived from an EMBL/GenBank/DDBJ whole genome shotgun (WGS) entry which is preliminary data.</text>
</comment>
<dbReference type="CDD" id="cd00590">
    <property type="entry name" value="RRM_SF"/>
    <property type="match status" value="1"/>
</dbReference>
<dbReference type="GO" id="GO:0006397">
    <property type="term" value="P:mRNA processing"/>
    <property type="evidence" value="ECO:0007669"/>
    <property type="project" value="UniProtKB-KW"/>
</dbReference>
<sequence>MSDDRYSLYIQNLPVGVTKEEVRSFFGKYKLYSVVMVNVKSLTTVSAVVEFKHRSDAKHVLKKYNGRAYGENILRLEYRKRFGNQNSTRQADEPKRDTCDYEFSCKIFGIPRGTNWRDLKTFLRQYCTSEYCNIDEDGVGLIGFFTRQDMDYAIKKFSRKSYFMDGKPVTLVLKPNQLPSKRRSRSSEK</sequence>
<evidence type="ECO:0000313" key="8">
    <source>
        <dbReference type="EMBL" id="KII65227.1"/>
    </source>
</evidence>
<evidence type="ECO:0000256" key="4">
    <source>
        <dbReference type="ARBA" id="ARBA00022884"/>
    </source>
</evidence>
<dbReference type="AlphaFoldDB" id="A0A0C2MU69"/>
<dbReference type="Proteomes" id="UP000031668">
    <property type="component" value="Unassembled WGS sequence"/>
</dbReference>
<keyword evidence="4 6" id="KW-0694">RNA-binding</keyword>
<dbReference type="OrthoDB" id="267048at2759"/>
<evidence type="ECO:0000256" key="1">
    <source>
        <dbReference type="ARBA" id="ARBA00004123"/>
    </source>
</evidence>
<dbReference type="Pfam" id="PF00076">
    <property type="entry name" value="RRM_1"/>
    <property type="match status" value="2"/>
</dbReference>
<dbReference type="EMBL" id="JWZT01003938">
    <property type="protein sequence ID" value="KII65227.1"/>
    <property type="molecule type" value="Genomic_DNA"/>
</dbReference>
<keyword evidence="9" id="KW-1185">Reference proteome</keyword>
<dbReference type="GO" id="GO:0005737">
    <property type="term" value="C:cytoplasm"/>
    <property type="evidence" value="ECO:0007669"/>
    <property type="project" value="TreeGrafter"/>
</dbReference>
<dbReference type="OMA" id="SEYCNID"/>
<feature type="domain" description="RRM" evidence="7">
    <location>
        <begin position="6"/>
        <end position="81"/>
    </location>
</feature>
<keyword evidence="3" id="KW-0677">Repeat</keyword>
<dbReference type="GO" id="GO:0005634">
    <property type="term" value="C:nucleus"/>
    <property type="evidence" value="ECO:0007669"/>
    <property type="project" value="UniProtKB-SubCell"/>
</dbReference>
<dbReference type="SMART" id="SM00360">
    <property type="entry name" value="RRM"/>
    <property type="match status" value="2"/>
</dbReference>
<dbReference type="PANTHER" id="PTHR23003:SF62">
    <property type="entry name" value="SERINE_ARGININE (SR)-TYPE SHUTTLING MRNA BINDING PROTEIN NPL3"/>
    <property type="match status" value="1"/>
</dbReference>
<proteinExistence type="predicted"/>
<name>A0A0C2MU69_THEKT</name>
<dbReference type="PANTHER" id="PTHR23003">
    <property type="entry name" value="RNA RECOGNITION MOTIF RRM DOMAIN CONTAINING PROTEIN"/>
    <property type="match status" value="1"/>
</dbReference>
<dbReference type="InterPro" id="IPR035979">
    <property type="entry name" value="RBD_domain_sf"/>
</dbReference>
<dbReference type="GO" id="GO:0003729">
    <property type="term" value="F:mRNA binding"/>
    <property type="evidence" value="ECO:0007669"/>
    <property type="project" value="TreeGrafter"/>
</dbReference>
<dbReference type="Gene3D" id="3.30.70.330">
    <property type="match status" value="2"/>
</dbReference>
<dbReference type="InterPro" id="IPR050374">
    <property type="entry name" value="RRT5_SRSF_SR"/>
</dbReference>
<evidence type="ECO:0000259" key="7">
    <source>
        <dbReference type="PROSITE" id="PS50102"/>
    </source>
</evidence>
<evidence type="ECO:0000256" key="6">
    <source>
        <dbReference type="PROSITE-ProRule" id="PRU00176"/>
    </source>
</evidence>
<comment type="subcellular location">
    <subcellularLocation>
        <location evidence="1">Nucleus</location>
    </subcellularLocation>
</comment>